<reference evidence="2 3" key="2">
    <citation type="journal article" date="2021" name="Genomics">
        <title>High-quality reference genome for Clonorchis sinensis.</title>
        <authorList>
            <person name="Young N.D."/>
            <person name="Stroehlein A.J."/>
            <person name="Kinkar L."/>
            <person name="Wang T."/>
            <person name="Sohn W.M."/>
            <person name="Chang B.C.H."/>
            <person name="Kaur P."/>
            <person name="Weisz D."/>
            <person name="Dudchenko O."/>
            <person name="Aiden E.L."/>
            <person name="Korhonen P.K."/>
            <person name="Gasser R.B."/>
        </authorList>
    </citation>
    <scope>NUCLEOTIDE SEQUENCE [LARGE SCALE GENOMIC DNA]</scope>
    <source>
        <strain evidence="2">Cs-k2</strain>
    </source>
</reference>
<evidence type="ECO:0000313" key="3">
    <source>
        <dbReference type="Proteomes" id="UP000286415"/>
    </source>
</evidence>
<evidence type="ECO:0000313" key="2">
    <source>
        <dbReference type="EMBL" id="KAG5454190.1"/>
    </source>
</evidence>
<reference evidence="2 3" key="1">
    <citation type="journal article" date="2018" name="Biotechnol. Adv.">
        <title>Improved genomic resources and new bioinformatic workflow for the carcinogenic parasite Clonorchis sinensis: Biotechnological implications.</title>
        <authorList>
            <person name="Wang D."/>
            <person name="Korhonen P.K."/>
            <person name="Gasser R.B."/>
            <person name="Young N.D."/>
        </authorList>
    </citation>
    <scope>NUCLEOTIDE SEQUENCE [LARGE SCALE GENOMIC DNA]</scope>
    <source>
        <strain evidence="2">Cs-k2</strain>
    </source>
</reference>
<keyword evidence="1" id="KW-0732">Signal</keyword>
<dbReference type="Proteomes" id="UP000286415">
    <property type="component" value="Unassembled WGS sequence"/>
</dbReference>
<evidence type="ECO:0000256" key="1">
    <source>
        <dbReference type="SAM" id="SignalP"/>
    </source>
</evidence>
<proteinExistence type="predicted"/>
<dbReference type="EMBL" id="NIRI02000010">
    <property type="protein sequence ID" value="KAG5454190.1"/>
    <property type="molecule type" value="Genomic_DNA"/>
</dbReference>
<organism evidence="2 3">
    <name type="scientific">Clonorchis sinensis</name>
    <name type="common">Chinese liver fluke</name>
    <dbReference type="NCBI Taxonomy" id="79923"/>
    <lineage>
        <taxon>Eukaryota</taxon>
        <taxon>Metazoa</taxon>
        <taxon>Spiralia</taxon>
        <taxon>Lophotrochozoa</taxon>
        <taxon>Platyhelminthes</taxon>
        <taxon>Trematoda</taxon>
        <taxon>Digenea</taxon>
        <taxon>Opisthorchiida</taxon>
        <taxon>Opisthorchiata</taxon>
        <taxon>Opisthorchiidae</taxon>
        <taxon>Clonorchis</taxon>
    </lineage>
</organism>
<feature type="signal peptide" evidence="1">
    <location>
        <begin position="1"/>
        <end position="23"/>
    </location>
</feature>
<name>A0A8T1MYQ5_CLOSI</name>
<keyword evidence="3" id="KW-1185">Reference proteome</keyword>
<protein>
    <submittedName>
        <fullName evidence="2">Uncharacterized protein</fullName>
    </submittedName>
</protein>
<dbReference type="AlphaFoldDB" id="A0A8T1MYQ5"/>
<sequence length="107" mass="11984">MSPFARILLQLATVLLCALTIYSSVIRPSAGPGKYRVRRAAYPDPSFLRDHFSLSKVPRRPTAESIEVVPDPSNVDALSEVWRSRGCEYKCRLKCTTYCVQSCLSIC</sequence>
<gene>
    <name evidence="2" type="ORF">CSKR_201935</name>
</gene>
<accession>A0A8T1MYQ5</accession>
<dbReference type="OrthoDB" id="10289455at2759"/>
<feature type="chain" id="PRO_5035865230" evidence="1">
    <location>
        <begin position="24"/>
        <end position="107"/>
    </location>
</feature>
<comment type="caution">
    <text evidence="2">The sequence shown here is derived from an EMBL/GenBank/DDBJ whole genome shotgun (WGS) entry which is preliminary data.</text>
</comment>